<dbReference type="PANTHER" id="PTHR28037:SF1">
    <property type="entry name" value="ALCOHOL O-ACETYLTRANSFERASE 1-RELATED"/>
    <property type="match status" value="1"/>
</dbReference>
<dbReference type="SUPFAM" id="SSF52777">
    <property type="entry name" value="CoA-dependent acyltransferases"/>
    <property type="match status" value="1"/>
</dbReference>
<evidence type="ECO:0008006" key="3">
    <source>
        <dbReference type="Google" id="ProtNLM"/>
    </source>
</evidence>
<dbReference type="InterPro" id="IPR010828">
    <property type="entry name" value="Atf2/Sli1-like"/>
</dbReference>
<comment type="caution">
    <text evidence="1">The sequence shown here is derived from an EMBL/GenBank/DDBJ whole genome shotgun (WGS) entry which is preliminary data.</text>
</comment>
<accession>A0AAV9X710</accession>
<reference evidence="1 2" key="1">
    <citation type="submission" date="2019-10" db="EMBL/GenBank/DDBJ databases">
        <authorList>
            <person name="Palmer J.M."/>
        </authorList>
    </citation>
    <scope>NUCLEOTIDE SEQUENCE [LARGE SCALE GENOMIC DNA]</scope>
    <source>
        <strain evidence="1 2">TWF694</strain>
    </source>
</reference>
<dbReference type="Proteomes" id="UP001365542">
    <property type="component" value="Unassembled WGS sequence"/>
</dbReference>
<protein>
    <recommendedName>
        <fullName evidence="3">Alcohol acetyltransferase</fullName>
    </recommendedName>
</protein>
<dbReference type="AlphaFoldDB" id="A0AAV9X710"/>
<organism evidence="1 2">
    <name type="scientific">Orbilia ellipsospora</name>
    <dbReference type="NCBI Taxonomy" id="2528407"/>
    <lineage>
        <taxon>Eukaryota</taxon>
        <taxon>Fungi</taxon>
        <taxon>Dikarya</taxon>
        <taxon>Ascomycota</taxon>
        <taxon>Pezizomycotina</taxon>
        <taxon>Orbiliomycetes</taxon>
        <taxon>Orbiliales</taxon>
        <taxon>Orbiliaceae</taxon>
        <taxon>Orbilia</taxon>
    </lineage>
</organism>
<evidence type="ECO:0000313" key="2">
    <source>
        <dbReference type="Proteomes" id="UP001365542"/>
    </source>
</evidence>
<proteinExistence type="predicted"/>
<evidence type="ECO:0000313" key="1">
    <source>
        <dbReference type="EMBL" id="KAK6537450.1"/>
    </source>
</evidence>
<name>A0AAV9X710_9PEZI</name>
<dbReference type="PANTHER" id="PTHR28037">
    <property type="entry name" value="ALCOHOL O-ACETYLTRANSFERASE 1-RELATED"/>
    <property type="match status" value="1"/>
</dbReference>
<gene>
    <name evidence="1" type="ORF">TWF694_011636</name>
</gene>
<dbReference type="EMBL" id="JAVHJO010000009">
    <property type="protein sequence ID" value="KAK6537450.1"/>
    <property type="molecule type" value="Genomic_DNA"/>
</dbReference>
<dbReference type="InterPro" id="IPR052058">
    <property type="entry name" value="Alcohol_O-acetyltransferase"/>
</dbReference>
<keyword evidence="2" id="KW-1185">Reference proteome</keyword>
<dbReference type="GO" id="GO:0008080">
    <property type="term" value="F:N-acetyltransferase activity"/>
    <property type="evidence" value="ECO:0007669"/>
    <property type="project" value="TreeGrafter"/>
</dbReference>
<dbReference type="InterPro" id="IPR023213">
    <property type="entry name" value="CAT-like_dom_sf"/>
</dbReference>
<sequence>MSTTSETSELPVLRDAGLIERFHIVRSSINFYNNVVVSASYSTAVPFTPDTLIRALHPVLKQHPILSVGVQLPSKPTSPPSFIRLPSIDFTKASNFILWEKSDTANSHEREYKNLICRLHDTPFKNDLLGTEPLWRIAVLQRSYHVPTAYDSPTNGEGRNDYEIVFCYHHAIADGMSGAAFHYSLFEALNSSADKATSGSGWHLYTPPEDLEILPPMEDVIDFGMGLKTAGRIAGHIAKGVLPSFLQKSVWTGGKVGDKLESTKIETVVVDPYRLESLIEILKERKVSMTSFITYATAEALYTTMKTTDEAEFGKMKTLRVSLPMSYRRHAEWGNDVMVDCIGAINWDIAKFKDLEHEVHAMRKLTGELKHESGVTRDTEVGLLALVPDMGAFFKGQVGKERGLTFEVSNLGVLDVSKIGKARKEDGKAEAKDEGAKKEADWRIEEALFSQSASIVGPMFSINVATVRGRMVIVVQWMDTVIKDKVMEALVTRLDRNLSVFGK</sequence>
<dbReference type="Gene3D" id="3.30.559.10">
    <property type="entry name" value="Chloramphenicol acetyltransferase-like domain"/>
    <property type="match status" value="1"/>
</dbReference>
<dbReference type="Pfam" id="PF07247">
    <property type="entry name" value="AATase"/>
    <property type="match status" value="1"/>
</dbReference>